<dbReference type="Pfam" id="PF01812">
    <property type="entry name" value="5-FTHF_cyc-lig"/>
    <property type="match status" value="1"/>
</dbReference>
<sequence>MLDRRRALSPETVAQASALVVERVRILSGYTDAALVASYMGRDGEIDPAELLRGKSPEVALPVTRAEEPLRFVVPDGPLELGPLGIRQPTTGRVVEPTELEVVLVPLVAVDWSG</sequence>
<organism evidence="1">
    <name type="scientific">marine metagenome</name>
    <dbReference type="NCBI Taxonomy" id="408172"/>
    <lineage>
        <taxon>unclassified sequences</taxon>
        <taxon>metagenomes</taxon>
        <taxon>ecological metagenomes</taxon>
    </lineage>
</organism>
<gene>
    <name evidence="1" type="ORF">METZ01_LOCUS365740</name>
</gene>
<dbReference type="EMBL" id="UINC01131279">
    <property type="protein sequence ID" value="SVD12886.1"/>
    <property type="molecule type" value="Genomic_DNA"/>
</dbReference>
<evidence type="ECO:0000313" key="1">
    <source>
        <dbReference type="EMBL" id="SVD12886.1"/>
    </source>
</evidence>
<dbReference type="Gene3D" id="3.40.50.10420">
    <property type="entry name" value="NagB/RpiA/CoA transferase-like"/>
    <property type="match status" value="1"/>
</dbReference>
<dbReference type="SUPFAM" id="SSF100950">
    <property type="entry name" value="NagB/RpiA/CoA transferase-like"/>
    <property type="match status" value="1"/>
</dbReference>
<dbReference type="InterPro" id="IPR002698">
    <property type="entry name" value="FTHF_cligase"/>
</dbReference>
<protein>
    <recommendedName>
        <fullName evidence="2">5-formyltetrahydrofolate cyclo-ligase</fullName>
    </recommendedName>
</protein>
<reference evidence="1" key="1">
    <citation type="submission" date="2018-05" db="EMBL/GenBank/DDBJ databases">
        <authorList>
            <person name="Lanie J.A."/>
            <person name="Ng W.-L."/>
            <person name="Kazmierczak K.M."/>
            <person name="Andrzejewski T.M."/>
            <person name="Davidsen T.M."/>
            <person name="Wayne K.J."/>
            <person name="Tettelin H."/>
            <person name="Glass J.I."/>
            <person name="Rusch D."/>
            <person name="Podicherti R."/>
            <person name="Tsui H.-C.T."/>
            <person name="Winkler M.E."/>
        </authorList>
    </citation>
    <scope>NUCLEOTIDE SEQUENCE</scope>
</reference>
<feature type="non-terminal residue" evidence="1">
    <location>
        <position position="114"/>
    </location>
</feature>
<proteinExistence type="predicted"/>
<dbReference type="InterPro" id="IPR024185">
    <property type="entry name" value="FTHF_cligase-like_sf"/>
</dbReference>
<dbReference type="InterPro" id="IPR037171">
    <property type="entry name" value="NagB/RpiA_transferase-like"/>
</dbReference>
<evidence type="ECO:0008006" key="2">
    <source>
        <dbReference type="Google" id="ProtNLM"/>
    </source>
</evidence>
<name>A0A382SSP7_9ZZZZ</name>
<dbReference type="AlphaFoldDB" id="A0A382SSP7"/>
<accession>A0A382SSP7</accession>